<evidence type="ECO:0000313" key="2">
    <source>
        <dbReference type="EMBL" id="SEE20107.1"/>
    </source>
</evidence>
<feature type="region of interest" description="Disordered" evidence="1">
    <location>
        <begin position="40"/>
        <end position="75"/>
    </location>
</feature>
<feature type="compositionally biased region" description="Gly residues" evidence="1">
    <location>
        <begin position="44"/>
        <end position="64"/>
    </location>
</feature>
<evidence type="ECO:0000256" key="1">
    <source>
        <dbReference type="SAM" id="MobiDB-lite"/>
    </source>
</evidence>
<feature type="region of interest" description="Disordered" evidence="1">
    <location>
        <begin position="206"/>
        <end position="246"/>
    </location>
</feature>
<gene>
    <name evidence="2" type="ORF">SAMN04489740_0869</name>
</gene>
<dbReference type="Proteomes" id="UP000182725">
    <property type="component" value="Unassembled WGS sequence"/>
</dbReference>
<organism evidence="2 3">
    <name type="scientific">Arthrobacter alpinus</name>
    <dbReference type="NCBI Taxonomy" id="656366"/>
    <lineage>
        <taxon>Bacteria</taxon>
        <taxon>Bacillati</taxon>
        <taxon>Actinomycetota</taxon>
        <taxon>Actinomycetes</taxon>
        <taxon>Micrococcales</taxon>
        <taxon>Micrococcaceae</taxon>
        <taxon>Arthrobacter</taxon>
    </lineage>
</organism>
<proteinExistence type="predicted"/>
<evidence type="ECO:0000313" key="3">
    <source>
        <dbReference type="Proteomes" id="UP000182725"/>
    </source>
</evidence>
<name>A0A1H5GWP6_9MICC</name>
<dbReference type="EMBL" id="FNTV01000001">
    <property type="protein sequence ID" value="SEE20107.1"/>
    <property type="molecule type" value="Genomic_DNA"/>
</dbReference>
<protein>
    <submittedName>
        <fullName evidence="2">Uncharacterized protein</fullName>
    </submittedName>
</protein>
<dbReference type="AlphaFoldDB" id="A0A1H5GWP6"/>
<feature type="compositionally biased region" description="Basic and acidic residues" evidence="1">
    <location>
        <begin position="224"/>
        <end position="240"/>
    </location>
</feature>
<dbReference type="RefSeq" id="WP_074710732.1">
    <property type="nucleotide sequence ID" value="NZ_FNTV01000001.1"/>
</dbReference>
<sequence length="246" mass="25304">MSKNIRSSHGIDLNAPGGLAALFAHNRAQFGDATMSAAPAEGGAAAGADGGEGAAAGGEGGVGAAGASNPEFPANTAVKDMEPAEQTAYWKHQARKHEDRNKAYGDVTPDGLAKLQADAAAHQQALDAKKPDDVKAIEKAREEGRAEARRESAPRLVGAEIKAVAAGRIPADALGALIENLNHANFLTDKGEVSTDKVTALINSIAPAGDGKQKFPNLGQGQRDQSKVSKKDAGKAEAARRFSPKK</sequence>
<reference evidence="2 3" key="1">
    <citation type="submission" date="2016-10" db="EMBL/GenBank/DDBJ databases">
        <authorList>
            <person name="de Groot N.N."/>
        </authorList>
    </citation>
    <scope>NUCLEOTIDE SEQUENCE [LARGE SCALE GENOMIC DNA]</scope>
    <source>
        <strain evidence="2 3">DSM 22274</strain>
    </source>
</reference>
<accession>A0A1H5GWP6</accession>